<dbReference type="Proteomes" id="UP001064971">
    <property type="component" value="Chromosome"/>
</dbReference>
<protein>
    <recommendedName>
        <fullName evidence="3">Phage-related protein</fullName>
    </recommendedName>
</protein>
<organism evidence="1 2">
    <name type="scientific">Deinococcus aetherius</name>
    <dbReference type="NCBI Taxonomy" id="200252"/>
    <lineage>
        <taxon>Bacteria</taxon>
        <taxon>Thermotogati</taxon>
        <taxon>Deinococcota</taxon>
        <taxon>Deinococci</taxon>
        <taxon>Deinococcales</taxon>
        <taxon>Deinococcaceae</taxon>
        <taxon>Deinococcus</taxon>
    </lineage>
</organism>
<sequence length="132" mass="14992">MVHSGGVTLSPEPETPQPILEVRFFRTTVGNEPVREWLKSLTREDRKSIGEDIKTAQFGWPIGMPLIRKLEKGLWEVRTTLEDGIARIIFTVVGNRMILLHGFVKKSQKTPKNDLETARKRLGQVEANGNEE</sequence>
<evidence type="ECO:0000313" key="1">
    <source>
        <dbReference type="EMBL" id="BDP41703.1"/>
    </source>
</evidence>
<dbReference type="Pfam" id="PF05973">
    <property type="entry name" value="Gp49"/>
    <property type="match status" value="1"/>
</dbReference>
<evidence type="ECO:0000313" key="2">
    <source>
        <dbReference type="Proteomes" id="UP001064971"/>
    </source>
</evidence>
<dbReference type="InterPro" id="IPR009241">
    <property type="entry name" value="HigB-like"/>
</dbReference>
<accession>A0ABM8AD38</accession>
<dbReference type="EMBL" id="AP026560">
    <property type="protein sequence ID" value="BDP41703.1"/>
    <property type="molecule type" value="Genomic_DNA"/>
</dbReference>
<keyword evidence="2" id="KW-1185">Reference proteome</keyword>
<evidence type="ECO:0008006" key="3">
    <source>
        <dbReference type="Google" id="ProtNLM"/>
    </source>
</evidence>
<name>A0ABM8AD38_9DEIO</name>
<reference evidence="1" key="1">
    <citation type="submission" date="2022-07" db="EMBL/GenBank/DDBJ databases">
        <title>Complete Genome Sequence of the Radioresistant Bacterium Deinococcus aetherius ST0316, Isolated from the Air Dust collected in Lower Stratosphere above Japan.</title>
        <authorList>
            <person name="Satoh K."/>
            <person name="Hagiwara K."/>
            <person name="Katsumata K."/>
            <person name="Kubo A."/>
            <person name="Yokobori S."/>
            <person name="Yamagishi A."/>
            <person name="Oono Y."/>
            <person name="Narumi I."/>
        </authorList>
    </citation>
    <scope>NUCLEOTIDE SEQUENCE</scope>
    <source>
        <strain evidence="1">ST0316</strain>
    </source>
</reference>
<gene>
    <name evidence="1" type="ORF">DAETH_16720</name>
</gene>
<proteinExistence type="predicted"/>